<feature type="binding site" evidence="2">
    <location>
        <position position="52"/>
    </location>
    <ligand>
        <name>Zn(2+)</name>
        <dbReference type="ChEBI" id="CHEBI:29105"/>
    </ligand>
</feature>
<dbReference type="EMBL" id="CP000612">
    <property type="protein sequence ID" value="ABO48994.1"/>
    <property type="molecule type" value="Genomic_DNA"/>
</dbReference>
<feature type="binding site" evidence="2">
    <location>
        <position position="100"/>
    </location>
    <ligand>
        <name>Zn(2+)</name>
        <dbReference type="ChEBI" id="CHEBI:29105"/>
    </ligand>
</feature>
<evidence type="ECO:0008006" key="5">
    <source>
        <dbReference type="Google" id="ProtNLM"/>
    </source>
</evidence>
<dbReference type="HOGENOM" id="CLU_1376219_0_0_9"/>
<dbReference type="AlphaFoldDB" id="A4J1P1"/>
<dbReference type="SUPFAM" id="SSF53056">
    <property type="entry name" value="beta-carbonic anhydrase, cab"/>
    <property type="match status" value="1"/>
</dbReference>
<dbReference type="Proteomes" id="UP000001556">
    <property type="component" value="Chromosome"/>
</dbReference>
<dbReference type="GO" id="GO:0008270">
    <property type="term" value="F:zinc ion binding"/>
    <property type="evidence" value="ECO:0007669"/>
    <property type="project" value="InterPro"/>
</dbReference>
<gene>
    <name evidence="3" type="ordered locus">Dred_0448</name>
</gene>
<reference evidence="3 4" key="1">
    <citation type="submission" date="2007-03" db="EMBL/GenBank/DDBJ databases">
        <title>Complete sequence of Desulfotomaculum reducens MI-1.</title>
        <authorList>
            <consortium name="US DOE Joint Genome Institute"/>
            <person name="Copeland A."/>
            <person name="Lucas S."/>
            <person name="Lapidus A."/>
            <person name="Barry K."/>
            <person name="Detter J.C."/>
            <person name="Glavina del Rio T."/>
            <person name="Hammon N."/>
            <person name="Israni S."/>
            <person name="Dalin E."/>
            <person name="Tice H."/>
            <person name="Pitluck S."/>
            <person name="Sims D."/>
            <person name="Brettin T."/>
            <person name="Bruce D."/>
            <person name="Han C."/>
            <person name="Tapia R."/>
            <person name="Schmutz J."/>
            <person name="Larimer F."/>
            <person name="Land M."/>
            <person name="Hauser L."/>
            <person name="Kyrpides N."/>
            <person name="Kim E."/>
            <person name="Tebo B.M."/>
            <person name="Richardson P."/>
        </authorList>
    </citation>
    <scope>NUCLEOTIDE SEQUENCE [LARGE SCALE GENOMIC DNA]</scope>
    <source>
        <strain evidence="3 4">MI-1</strain>
    </source>
</reference>
<dbReference type="Gene3D" id="3.40.1050.10">
    <property type="entry name" value="Carbonic anhydrase"/>
    <property type="match status" value="1"/>
</dbReference>
<evidence type="ECO:0000256" key="2">
    <source>
        <dbReference type="PIRSR" id="PIRSR601765-1"/>
    </source>
</evidence>
<name>A4J1P1_DESRM</name>
<feature type="binding site" evidence="2">
    <location>
        <position position="54"/>
    </location>
    <ligand>
        <name>Zn(2+)</name>
        <dbReference type="ChEBI" id="CHEBI:29105"/>
    </ligand>
</feature>
<accession>A4J1P1</accession>
<keyword evidence="4" id="KW-1185">Reference proteome</keyword>
<evidence type="ECO:0000313" key="3">
    <source>
        <dbReference type="EMBL" id="ABO48994.1"/>
    </source>
</evidence>
<feature type="binding site" evidence="2">
    <location>
        <position position="103"/>
    </location>
    <ligand>
        <name>Zn(2+)</name>
        <dbReference type="ChEBI" id="CHEBI:29105"/>
    </ligand>
</feature>
<dbReference type="RefSeq" id="WP_011876832.1">
    <property type="nucleotide sequence ID" value="NC_009253.1"/>
</dbReference>
<comment type="similarity">
    <text evidence="1">Belongs to the beta-class carbonic anhydrase family.</text>
</comment>
<keyword evidence="2" id="KW-0479">Metal-binding</keyword>
<dbReference type="OrthoDB" id="9792260at2"/>
<protein>
    <recommendedName>
        <fullName evidence="5">Carbonic anhydrase</fullName>
    </recommendedName>
</protein>
<evidence type="ECO:0000256" key="1">
    <source>
        <dbReference type="ARBA" id="ARBA00006217"/>
    </source>
</evidence>
<dbReference type="GO" id="GO:0004089">
    <property type="term" value="F:carbonate dehydratase activity"/>
    <property type="evidence" value="ECO:0007669"/>
    <property type="project" value="InterPro"/>
</dbReference>
<dbReference type="InterPro" id="IPR036874">
    <property type="entry name" value="Carbonic_anhydrase_sf"/>
</dbReference>
<dbReference type="eggNOG" id="COG0288">
    <property type="taxonomic scope" value="Bacteria"/>
</dbReference>
<dbReference type="KEGG" id="drm:Dred_0448"/>
<organism evidence="3 4">
    <name type="scientific">Desulforamulus reducens (strain ATCC BAA-1160 / DSM 100696 / MI-1)</name>
    <name type="common">Desulfotomaculum reducens</name>
    <dbReference type="NCBI Taxonomy" id="349161"/>
    <lineage>
        <taxon>Bacteria</taxon>
        <taxon>Bacillati</taxon>
        <taxon>Bacillota</taxon>
        <taxon>Clostridia</taxon>
        <taxon>Eubacteriales</taxon>
        <taxon>Peptococcaceae</taxon>
        <taxon>Desulforamulus</taxon>
    </lineage>
</organism>
<keyword evidence="2" id="KW-0862">Zinc</keyword>
<dbReference type="SMART" id="SM00947">
    <property type="entry name" value="Pro_CA"/>
    <property type="match status" value="1"/>
</dbReference>
<dbReference type="STRING" id="349161.Dred_0448"/>
<evidence type="ECO:0000313" key="4">
    <source>
        <dbReference type="Proteomes" id="UP000001556"/>
    </source>
</evidence>
<comment type="cofactor">
    <cofactor evidence="2">
        <name>Zn(2+)</name>
        <dbReference type="ChEBI" id="CHEBI:29105"/>
    </cofactor>
    <text evidence="2">Binds 1 zinc ion per subunit.</text>
</comment>
<proteinExistence type="inferred from homology"/>
<sequence>MAQIVPINTREDIFPQYLNTPIGNLIEYHNFNKHFTKSDKKYDHAEILIGMCMDNRKRLNIPEKFAYVIRTGAGNLRTSEFKVSYAIAVGGVRAIALIGHNNCGMANLKSKKQKFIDGLVEVGWNRRAAEDHFENLAPMFEIGNEMDFLITETNRLRLRYPKILVAPMMYQLEDNRLYLLENDQQVSQPSGQSA</sequence>
<dbReference type="InterPro" id="IPR001765">
    <property type="entry name" value="Carbonic_anhydrase"/>
</dbReference>